<dbReference type="SUPFAM" id="SSF52047">
    <property type="entry name" value="RNI-like"/>
    <property type="match status" value="2"/>
</dbReference>
<proteinExistence type="predicted"/>
<dbReference type="STRING" id="231916.A0A409YKN8"/>
<dbReference type="Proteomes" id="UP000284706">
    <property type="component" value="Unassembled WGS sequence"/>
</dbReference>
<dbReference type="Gene3D" id="3.80.10.10">
    <property type="entry name" value="Ribonuclease Inhibitor"/>
    <property type="match status" value="2"/>
</dbReference>
<keyword evidence="2" id="KW-1185">Reference proteome</keyword>
<comment type="caution">
    <text evidence="1">The sequence shown here is derived from an EMBL/GenBank/DDBJ whole genome shotgun (WGS) entry which is preliminary data.</text>
</comment>
<protein>
    <recommendedName>
        <fullName evidence="3">F-box domain-containing protein</fullName>
    </recommendedName>
</protein>
<sequence>MIRYSESRGSVYLGQLADMANRVFLVNELMRQILDNFLPDFDVRTWFATDPDDRLPELVPSAEDRKTLLNIIDGPVYEADRETFFRYAKKVKLYHQAEASRISSAAYFQVLGAANRSLIFPSLRYFISEWSSREIAYFASPTLRVFVARIQYLFQGEAPPVELWEFISTLTRNSEGLYGLDLVYPMSDTCLSSICKVRGLQYLRLNHAPLEVLTEDFVHVNSSDIEALHRSSGTTLTSLCFEGVMGLALVMTQPAATICSFSNVKTLSISCSYNDMIQMTTLFRSAAFPSLEWIELVLPAHARINPGSEVVTWNEFFKSLVGSTTSRLRSFFVNKLGMAHPDVRVPLSQLPHLLELHLSSFDMHALASVTVPEVHAMNEAWPHIEELHLLEPIGFDVLKELAISLPRLRLLEVNLDLTQYPAIDNIPILNHPLSTLEITTHKAFKDSFCLALCLDRLFPNLRYFPHPVKYSGDEWVKGFRLIKTLQRVRADQETNRKTLVTCSMHRLFTVQELLQQILEHFLVDVHIDSWPLGISLPSCMPDRQSRLTLRNAALVCRLFKDTALDVLWWAMDDLTPLFSLLSGFRRQGHGIGVIDGRISEADLALFFGYAKRIRLYHFVDQYGIYTSSYIQVLDASHRECLLPCLKYFLCQVSSPEINFLVSPTLRFLAVLVEPLSEDDPPPVDMWALFNSLPQKATGLRRLHVAYPMSENCVVSITKLPQLQSLQVCNYQLSQVQGAISLDPFFQNLSTSSSTTTLYDLHLDGAFELPVTPMLHLHSQAMPAFALRNLRMTYDSIQIAQATHLFSIAAFPRLEELDVLVDSVREFDQKETRQWQAFFKALVQATTSAFRSLSLRVKRRPVQHKMPLSAIPALLQLPLTYFYMQMLLPLTVEDINIMGQAWPQLNELVLDSTIPFDRLVQVALSFPALRFLDARLDRHSYPPIDDIPKLNHPLRKLDVTRGTTSPDPFTFASCVDRLFPNLERFPIPSIRRADEHGSWSQTKGFLVALQRARADQEERITGIPRKLKLAYHVSGFEPHTSSLTFNVVNMCDNSHRIFSIRELLQLIFEGLLPPLDVQALTFASPDTFVDFVTDKPTRQTLINLALTCHKFLEPALDALWWAMDDLSPLFHLLPSYGGTRDDFLGRYAKEIRGSISDSDLSKVFSYARRIRLYAYHEESDIPVATYIHLVRASSNACLLPSLRYLLCTRGQPELLFLPSNSLLVLNASYVPPAAGLRSLTTTSFHALVHSLPKLSPEIIGLQVRQNIYPECLASVSNLSRLKCLHLDNSLPDPSSANLDESLALAERTISETLLAKLSLAKLSDLTLFGEFCLPLAGPNVSKPQYTFSLLEVLTISPVENKNIRALTRLFRTAAFPKLAVLDVRYYDDSDGDATRKEIWKDFIASLTDATSSTLKTFRLFRDAEDKPVNLAEVPDILRPKLLSYMADVLGSISAANIKEMGNAWPDLTELDLHILITYPMILQVVGAFPNLRRWTVYLDLQSLPLLEDIPILKHPLFFLRVCTPDELSKDKSTIFSHCVDRFFPELEDFEWPMYGDDAEIWEEVDRILKAVRVARRDEKERSRHREYSTSKLFGVMHRALHIHEVLQVIFENFLPVHDDRSLTFASYESYASFVAGKSTSQTLLSLAVTCRTFLEPALDALWWAMDDLTPLLALLNGYKNIMDGHEDRIKVISGYISDSECEKLFSYAKRIKLYYCHRSHRILIHSYLQILHATGRSSILPSLKYLLCTASCPELLCLLTPSLRVLNVNITQKSEREYYTIENLRAFISCLPRQTPDLIGIRIEAHISQECLEPIFNASGPNLRYLRLDNDLYYDDATCWDSISITSPSVKSLSSLATNLSHLHLGRGIDFLYEKRAMSPCMFTALEKLEIEVEGVKNFKGLMNFFRMACLPVLKHMKLASYCPEDSNCSAQNWDDLMKILVRATTTNFTSLQIFWTWEDEFSLTLNEIPQILGFRLTSFGTDMLKSVTCADIRTMAGIWSHLNELDLSTSMDFPELVEIARSFPHMRQLAVSLTEKLPPSFSKIPVLKHPLRELRLSSYYGLKGQDHHVINIAHCIDRLFPALDALIYSALSDAEAKPWDEVKRILKAFQVARKDEVTRESEDGGVDVQLS</sequence>
<evidence type="ECO:0000313" key="1">
    <source>
        <dbReference type="EMBL" id="PPR03592.1"/>
    </source>
</evidence>
<name>A0A409YKN8_9AGAR</name>
<reference evidence="1 2" key="1">
    <citation type="journal article" date="2018" name="Evol. Lett.">
        <title>Horizontal gene cluster transfer increased hallucinogenic mushroom diversity.</title>
        <authorList>
            <person name="Reynolds H.T."/>
            <person name="Vijayakumar V."/>
            <person name="Gluck-Thaler E."/>
            <person name="Korotkin H.B."/>
            <person name="Matheny P.B."/>
            <person name="Slot J.C."/>
        </authorList>
    </citation>
    <scope>NUCLEOTIDE SEQUENCE [LARGE SCALE GENOMIC DNA]</scope>
    <source>
        <strain evidence="1 2">SRW20</strain>
    </source>
</reference>
<evidence type="ECO:0000313" key="2">
    <source>
        <dbReference type="Proteomes" id="UP000284706"/>
    </source>
</evidence>
<accession>A0A409YKN8</accession>
<dbReference type="EMBL" id="NHYE01000718">
    <property type="protein sequence ID" value="PPR03592.1"/>
    <property type="molecule type" value="Genomic_DNA"/>
</dbReference>
<dbReference type="InParanoid" id="A0A409YKN8"/>
<dbReference type="InterPro" id="IPR032675">
    <property type="entry name" value="LRR_dom_sf"/>
</dbReference>
<dbReference type="OrthoDB" id="2950051at2759"/>
<organism evidence="1 2">
    <name type="scientific">Gymnopilus dilepis</name>
    <dbReference type="NCBI Taxonomy" id="231916"/>
    <lineage>
        <taxon>Eukaryota</taxon>
        <taxon>Fungi</taxon>
        <taxon>Dikarya</taxon>
        <taxon>Basidiomycota</taxon>
        <taxon>Agaricomycotina</taxon>
        <taxon>Agaricomycetes</taxon>
        <taxon>Agaricomycetidae</taxon>
        <taxon>Agaricales</taxon>
        <taxon>Agaricineae</taxon>
        <taxon>Hymenogastraceae</taxon>
        <taxon>Gymnopilus</taxon>
    </lineage>
</organism>
<gene>
    <name evidence="1" type="ORF">CVT26_006133</name>
</gene>
<evidence type="ECO:0008006" key="3">
    <source>
        <dbReference type="Google" id="ProtNLM"/>
    </source>
</evidence>